<gene>
    <name evidence="2" type="ORF">ACFQ1S_11750</name>
</gene>
<sequence length="70" mass="7985">MRVEAGLDVRLDRWYKGVRRDWSIWAIEQLTMADFILVIASPAYRRRADGWAAPDEGVASSSRARSFATI</sequence>
<evidence type="ECO:0000313" key="3">
    <source>
        <dbReference type="Proteomes" id="UP001597045"/>
    </source>
</evidence>
<dbReference type="InterPro" id="IPR013568">
    <property type="entry name" value="SEFIR_dom"/>
</dbReference>
<comment type="caution">
    <text evidence="2">The sequence shown here is derived from an EMBL/GenBank/DDBJ whole genome shotgun (WGS) entry which is preliminary data.</text>
</comment>
<keyword evidence="3" id="KW-1185">Reference proteome</keyword>
<dbReference type="Gene3D" id="3.40.50.11530">
    <property type="match status" value="1"/>
</dbReference>
<dbReference type="PROSITE" id="PS51534">
    <property type="entry name" value="SEFIR"/>
    <property type="match status" value="1"/>
</dbReference>
<dbReference type="Proteomes" id="UP001597045">
    <property type="component" value="Unassembled WGS sequence"/>
</dbReference>
<reference evidence="3" key="1">
    <citation type="journal article" date="2019" name="Int. J. Syst. Evol. Microbiol.">
        <title>The Global Catalogue of Microorganisms (GCM) 10K type strain sequencing project: providing services to taxonomists for standard genome sequencing and annotation.</title>
        <authorList>
            <consortium name="The Broad Institute Genomics Platform"/>
            <consortium name="The Broad Institute Genome Sequencing Center for Infectious Disease"/>
            <person name="Wu L."/>
            <person name="Ma J."/>
        </authorList>
    </citation>
    <scope>NUCLEOTIDE SEQUENCE [LARGE SCALE GENOMIC DNA]</scope>
    <source>
        <strain evidence="3">JCM 31486</strain>
    </source>
</reference>
<feature type="domain" description="SEFIR" evidence="1">
    <location>
        <begin position="1"/>
        <end position="70"/>
    </location>
</feature>
<evidence type="ECO:0000259" key="1">
    <source>
        <dbReference type="PROSITE" id="PS51534"/>
    </source>
</evidence>
<proteinExistence type="predicted"/>
<dbReference type="EMBL" id="JBHTIS010000553">
    <property type="protein sequence ID" value="MFD1046191.1"/>
    <property type="molecule type" value="Genomic_DNA"/>
</dbReference>
<evidence type="ECO:0000313" key="2">
    <source>
        <dbReference type="EMBL" id="MFD1046191.1"/>
    </source>
</evidence>
<protein>
    <recommendedName>
        <fullName evidence="1">SEFIR domain-containing protein</fullName>
    </recommendedName>
</protein>
<name>A0ABW3M6C8_9PSEU</name>
<accession>A0ABW3M6C8</accession>
<organism evidence="2 3">
    <name type="scientific">Kibdelosporangium lantanae</name>
    <dbReference type="NCBI Taxonomy" id="1497396"/>
    <lineage>
        <taxon>Bacteria</taxon>
        <taxon>Bacillati</taxon>
        <taxon>Actinomycetota</taxon>
        <taxon>Actinomycetes</taxon>
        <taxon>Pseudonocardiales</taxon>
        <taxon>Pseudonocardiaceae</taxon>
        <taxon>Kibdelosporangium</taxon>
    </lineage>
</organism>